<comment type="subcellular location">
    <subcellularLocation>
        <location evidence="6">Nucleus</location>
    </subcellularLocation>
</comment>
<evidence type="ECO:0000256" key="6">
    <source>
        <dbReference type="RuleBase" id="RU367018"/>
    </source>
</evidence>
<evidence type="ECO:0000313" key="9">
    <source>
        <dbReference type="EMBL" id="KAJ7945145.1"/>
    </source>
</evidence>
<dbReference type="GO" id="GO:0006355">
    <property type="term" value="P:regulation of DNA-templated transcription"/>
    <property type="evidence" value="ECO:0007669"/>
    <property type="project" value="UniProtKB-UniRule"/>
</dbReference>
<dbReference type="Proteomes" id="UP001163823">
    <property type="component" value="Chromosome 13"/>
</dbReference>
<comment type="caution">
    <text evidence="9">The sequence shown here is derived from an EMBL/GenBank/DDBJ whole genome shotgun (WGS) entry which is preliminary data.</text>
</comment>
<dbReference type="InterPro" id="IPR006564">
    <property type="entry name" value="Znf_PMZ"/>
</dbReference>
<organism evidence="9 10">
    <name type="scientific">Quillaja saponaria</name>
    <name type="common">Soap bark tree</name>
    <dbReference type="NCBI Taxonomy" id="32244"/>
    <lineage>
        <taxon>Eukaryota</taxon>
        <taxon>Viridiplantae</taxon>
        <taxon>Streptophyta</taxon>
        <taxon>Embryophyta</taxon>
        <taxon>Tracheophyta</taxon>
        <taxon>Spermatophyta</taxon>
        <taxon>Magnoliopsida</taxon>
        <taxon>eudicotyledons</taxon>
        <taxon>Gunneridae</taxon>
        <taxon>Pentapetalae</taxon>
        <taxon>rosids</taxon>
        <taxon>fabids</taxon>
        <taxon>Fabales</taxon>
        <taxon>Quillajaceae</taxon>
        <taxon>Quillaja</taxon>
    </lineage>
</organism>
<dbReference type="Pfam" id="PF04434">
    <property type="entry name" value="SWIM"/>
    <property type="match status" value="1"/>
</dbReference>
<dbReference type="InterPro" id="IPR004330">
    <property type="entry name" value="FAR1_DNA_bnd_dom"/>
</dbReference>
<keyword evidence="10" id="KW-1185">Reference proteome</keyword>
<evidence type="ECO:0000256" key="3">
    <source>
        <dbReference type="ARBA" id="ARBA00022771"/>
    </source>
</evidence>
<proteinExistence type="inferred from homology"/>
<evidence type="ECO:0000256" key="2">
    <source>
        <dbReference type="ARBA" id="ARBA00022723"/>
    </source>
</evidence>
<dbReference type="GO" id="GO:0008270">
    <property type="term" value="F:zinc ion binding"/>
    <property type="evidence" value="ECO:0007669"/>
    <property type="project" value="UniProtKB-UniRule"/>
</dbReference>
<dbReference type="GO" id="GO:0005634">
    <property type="term" value="C:nucleus"/>
    <property type="evidence" value="ECO:0007669"/>
    <property type="project" value="UniProtKB-SubCell"/>
</dbReference>
<evidence type="ECO:0000256" key="4">
    <source>
        <dbReference type="ARBA" id="ARBA00022833"/>
    </source>
</evidence>
<feature type="region of interest" description="Disordered" evidence="7">
    <location>
        <begin position="776"/>
        <end position="802"/>
    </location>
</feature>
<dbReference type="SMART" id="SM00575">
    <property type="entry name" value="ZnF_PMZ"/>
    <property type="match status" value="1"/>
</dbReference>
<dbReference type="InterPro" id="IPR031052">
    <property type="entry name" value="FHY3/FAR1"/>
</dbReference>
<keyword evidence="2 6" id="KW-0479">Metal-binding</keyword>
<comment type="similarity">
    <text evidence="1 6">Belongs to the FHY3/FAR1 family.</text>
</comment>
<protein>
    <recommendedName>
        <fullName evidence="6">Protein FAR1-RELATED SEQUENCE</fullName>
    </recommendedName>
</protein>
<dbReference type="Pfam" id="PF03101">
    <property type="entry name" value="FAR1"/>
    <property type="match status" value="1"/>
</dbReference>
<keyword evidence="3 5" id="KW-0863">Zinc-finger</keyword>
<keyword evidence="4 6" id="KW-0862">Zinc</keyword>
<dbReference type="PANTHER" id="PTHR31669">
    <property type="entry name" value="PROTEIN FAR1-RELATED SEQUENCE 10-RELATED"/>
    <property type="match status" value="1"/>
</dbReference>
<name>A0AAD7KUE9_QUISA</name>
<dbReference type="PROSITE" id="PS50966">
    <property type="entry name" value="ZF_SWIM"/>
    <property type="match status" value="1"/>
</dbReference>
<dbReference type="KEGG" id="qsa:O6P43_030255"/>
<dbReference type="InterPro" id="IPR007527">
    <property type="entry name" value="Znf_SWIM"/>
</dbReference>
<dbReference type="Pfam" id="PF10551">
    <property type="entry name" value="MULE"/>
    <property type="match status" value="1"/>
</dbReference>
<evidence type="ECO:0000256" key="5">
    <source>
        <dbReference type="PROSITE-ProRule" id="PRU00325"/>
    </source>
</evidence>
<dbReference type="EMBL" id="JARAOO010000013">
    <property type="protein sequence ID" value="KAJ7945145.1"/>
    <property type="molecule type" value="Genomic_DNA"/>
</dbReference>
<feature type="compositionally biased region" description="Polar residues" evidence="7">
    <location>
        <begin position="779"/>
        <end position="796"/>
    </location>
</feature>
<sequence>MVEGKEKEVNQVDMDINDDNEDNRIQKCGSHNDNVDVEDLEIRSTSALPSANLDDSRYYRMLMTDDVLAMQFDSYDAGESFYHKYASAIGFNVRKDDLGRNKNNEVMMRKWVCNKEGSRMKKYLQRVDRHRTPRPITRFNCPAAFRIKLDHVTHKWVVKDFVAKHTHGLAPELDCCTLQTHWPMEVDSSTKGTKPNQVTEYLVQLAGGYEQLDSNQKELKDYVDVQSTAEATDSDVENALVFLIAKKEEDPGLFYETKILDGRKVCLFWADSRSQLDYASFGDVMAIYGMNACGMQFVILAGVNHHHQTIVFGSALLDDATIEAYTWLLQTFLHVMHDNMPISVVSDGNKALRRAIQHVFPRSRHRLCTVYLERNAQSNFNDTSFVSDFKVCMLDSLSQDDFELKWKAMVVKYKLCGNQWADKMYKKRHMWAEAYLRGHFWADLRSTHVCEGVNKQLKRFLKRGPELYQFVMQFGRAVRMIRYDEAEATYDSHYSQLVPSTPLVKIEKHAAVEFTLESYKKFLAEMRLEALLFVLNKVEGSNCRIYTLGHYDHQNLTFEVVFRPSGPTIDCSCLTFETTGFPCSHAIHIIKVERLEEIPKNLIHSRWTKSAKSTAQFLHNASPPVSDDHIIQMVRYGDLDSSLSILCYLASKSDQGYNMMTSELARLTHQIEKLNLTRHASNSEGCGIPITLKDVVRGSKIVRTKGCQSGNMDKLKKPRTYCHSKNVDQINSRCPNLIKATVSVVDSNPLAICGPSDMSSDSEMQRNPKVVEIEHQATDPHSSQKPAEVQGSSWLSSRMEPHASTTCRPITAVTSNTMNNSVQALCIQSRMKIKESNTSSGLVGRLRQCGDETNRETNCKDGD</sequence>
<gene>
    <name evidence="9" type="ORF">O6P43_030255</name>
</gene>
<dbReference type="InterPro" id="IPR018289">
    <property type="entry name" value="MULE_transposase_dom"/>
</dbReference>
<dbReference type="EMBL" id="JARAOO010000013">
    <property type="protein sequence ID" value="KAJ7945146.1"/>
    <property type="molecule type" value="Genomic_DNA"/>
</dbReference>
<evidence type="ECO:0000256" key="1">
    <source>
        <dbReference type="ARBA" id="ARBA00005889"/>
    </source>
</evidence>
<dbReference type="PANTHER" id="PTHR31669:SF292">
    <property type="entry name" value="OS02G0262500 PROTEIN"/>
    <property type="match status" value="1"/>
</dbReference>
<evidence type="ECO:0000256" key="7">
    <source>
        <dbReference type="SAM" id="MobiDB-lite"/>
    </source>
</evidence>
<comment type="function">
    <text evidence="6">Putative transcription activator involved in regulating light control of development.</text>
</comment>
<evidence type="ECO:0000313" key="10">
    <source>
        <dbReference type="Proteomes" id="UP001163823"/>
    </source>
</evidence>
<feature type="domain" description="SWIM-type" evidence="8">
    <location>
        <begin position="558"/>
        <end position="594"/>
    </location>
</feature>
<evidence type="ECO:0000259" key="8">
    <source>
        <dbReference type="PROSITE" id="PS50966"/>
    </source>
</evidence>
<accession>A0AAD7KUE9</accession>
<keyword evidence="6" id="KW-0539">Nucleus</keyword>
<dbReference type="AlphaFoldDB" id="A0AAD7KUE9"/>
<reference evidence="9" key="1">
    <citation type="journal article" date="2023" name="Science">
        <title>Elucidation of the pathway for biosynthesis of saponin adjuvants from the soapbark tree.</title>
        <authorList>
            <person name="Reed J."/>
            <person name="Orme A."/>
            <person name="El-Demerdash A."/>
            <person name="Owen C."/>
            <person name="Martin L.B.B."/>
            <person name="Misra R.C."/>
            <person name="Kikuchi S."/>
            <person name="Rejzek M."/>
            <person name="Martin A.C."/>
            <person name="Harkess A."/>
            <person name="Leebens-Mack J."/>
            <person name="Louveau T."/>
            <person name="Stephenson M.J."/>
            <person name="Osbourn A."/>
        </authorList>
    </citation>
    <scope>NUCLEOTIDE SEQUENCE</scope>
    <source>
        <strain evidence="9">S10</strain>
    </source>
</reference>